<dbReference type="Proteomes" id="UP000009144">
    <property type="component" value="Chromosome"/>
</dbReference>
<dbReference type="KEGG" id="mej:Q7A_1693"/>
<dbReference type="PANTHER" id="PTHR43800:SF1">
    <property type="entry name" value="PEPTIDYL-LYSINE N-ACETYLTRANSFERASE YJAB"/>
    <property type="match status" value="1"/>
</dbReference>
<dbReference type="STRING" id="754476.Q7A_1693"/>
<evidence type="ECO:0000313" key="1">
    <source>
        <dbReference type="EMBL" id="AFI84515.1"/>
    </source>
</evidence>
<dbReference type="eggNOG" id="COG0456">
    <property type="taxonomic scope" value="Bacteria"/>
</dbReference>
<dbReference type="OrthoDB" id="281808at2"/>
<proteinExistence type="predicted"/>
<organism evidence="1 2">
    <name type="scientific">Methylophaga nitratireducenticrescens</name>
    <dbReference type="NCBI Taxonomy" id="754476"/>
    <lineage>
        <taxon>Bacteria</taxon>
        <taxon>Pseudomonadati</taxon>
        <taxon>Pseudomonadota</taxon>
        <taxon>Gammaproteobacteria</taxon>
        <taxon>Thiotrichales</taxon>
        <taxon>Piscirickettsiaceae</taxon>
        <taxon>Methylophaga</taxon>
    </lineage>
</organism>
<reference evidence="1 2" key="1">
    <citation type="journal article" date="2012" name="J. Bacteriol.">
        <title>Complete genome sequences of Methylophaga sp. strain JAM1 and Methylophaga sp. strain JAM7.</title>
        <authorList>
            <person name="Villeneuve C."/>
            <person name="Martineau C."/>
            <person name="Mauffrey F."/>
            <person name="Villemur R."/>
        </authorList>
    </citation>
    <scope>NUCLEOTIDE SEQUENCE [LARGE SCALE GENOMIC DNA]</scope>
    <source>
        <strain evidence="1 2">JAM1</strain>
    </source>
</reference>
<dbReference type="CDD" id="cd04301">
    <property type="entry name" value="NAT_SF"/>
    <property type="match status" value="1"/>
</dbReference>
<dbReference type="EMBL" id="CP003390">
    <property type="protein sequence ID" value="AFI84515.1"/>
    <property type="molecule type" value="Genomic_DNA"/>
</dbReference>
<dbReference type="PROSITE" id="PS51186">
    <property type="entry name" value="GNAT"/>
    <property type="match status" value="1"/>
</dbReference>
<dbReference type="HOGENOM" id="CLU_1873001_0_0_6"/>
<dbReference type="InterPro" id="IPR016181">
    <property type="entry name" value="Acyl_CoA_acyltransferase"/>
</dbReference>
<name>I1XJE6_METNJ</name>
<dbReference type="InterPro" id="IPR000182">
    <property type="entry name" value="GNAT_dom"/>
</dbReference>
<reference evidence="1 2" key="2">
    <citation type="journal article" date="2013" name="Int. J. Syst. Evol. Microbiol.">
        <title>Methylophaga nitratireducenticrescens sp. nov. and Methylophaga frappieri sp. nov., isolated from the biofilm of the methanol-fed denitrification system treating the seawater at the Montreal Biodome.</title>
        <authorList>
            <person name="Villeneuve C."/>
            <person name="Martineau C."/>
            <person name="Mauffrey F."/>
            <person name="Villemur R."/>
        </authorList>
    </citation>
    <scope>NUCLEOTIDE SEQUENCE [LARGE SCALE GENOMIC DNA]</scope>
    <source>
        <strain evidence="1 2">JAM1</strain>
    </source>
</reference>
<dbReference type="PANTHER" id="PTHR43800">
    <property type="entry name" value="PEPTIDYL-LYSINE N-ACETYLTRANSFERASE YJAB"/>
    <property type="match status" value="1"/>
</dbReference>
<dbReference type="GO" id="GO:0016747">
    <property type="term" value="F:acyltransferase activity, transferring groups other than amino-acyl groups"/>
    <property type="evidence" value="ECO:0007669"/>
    <property type="project" value="InterPro"/>
</dbReference>
<sequence>MYQQGMTHWLGVYDEQSVRENLLQKTVYILKQDSQVSGCVALGIKPADYYVDCWPDVPKADFYLTQLAVHPQHQQSGYGRLLLQHCLKLINGRTLQLDAVAHYPELLAFYRKAGFSQIAEGIGLGDRRFLFEYDNL</sequence>
<evidence type="ECO:0000313" key="2">
    <source>
        <dbReference type="Proteomes" id="UP000009144"/>
    </source>
</evidence>
<dbReference type="AlphaFoldDB" id="I1XJE6"/>
<accession>I1XJE6</accession>
<dbReference type="SUPFAM" id="SSF55729">
    <property type="entry name" value="Acyl-CoA N-acyltransferases (Nat)"/>
    <property type="match status" value="1"/>
</dbReference>
<dbReference type="Gene3D" id="3.40.630.30">
    <property type="match status" value="1"/>
</dbReference>
<gene>
    <name evidence="1" type="ordered locus">Q7A_1693</name>
</gene>
<dbReference type="PATRIC" id="fig|754476.3.peg.1672"/>
<dbReference type="Pfam" id="PF13508">
    <property type="entry name" value="Acetyltransf_7"/>
    <property type="match status" value="1"/>
</dbReference>
<protein>
    <submittedName>
        <fullName evidence="1">Acetyltransferase</fullName>
    </submittedName>
</protein>
<keyword evidence="2" id="KW-1185">Reference proteome</keyword>